<dbReference type="PANTHER" id="PTHR13069:SF37">
    <property type="entry name" value="FIRE DANCER"/>
    <property type="match status" value="1"/>
</dbReference>
<evidence type="ECO:0000256" key="3">
    <source>
        <dbReference type="SAM" id="MobiDB-lite"/>
    </source>
</evidence>
<evidence type="ECO:0000313" key="4">
    <source>
        <dbReference type="EMBL" id="CAB3990478.1"/>
    </source>
</evidence>
<dbReference type="AlphaFoldDB" id="A0A7D9HTY3"/>
<sequence length="414" mass="47406">MSGNKRCWEERAKKLEYKYVHNVYSSQALSYDGLCDGPWPEIKNFLFSLRAGSFVADVGCGNGKYLAVRNDIVVHGVDICQELSQLAYERHKNIIIANNLNLPYRPSTMDAVISVGVIHHFASFERRLQSVKELARILKPGGQILIYVWAWEQKQRKFSSHDVLVPWTLENEKREGNGFDDHDIQTNNINTRRTYFQTNGCLDEQSVTNTENEDSRFKLPNETNTRDFFSNVDDDQLSDNEEQQGNSSLINSINNFTAELKEKLQSFSFSKGRKLQSDDGRKFDETDSNQYYQCQTNCNGNSLVTSVKGSDVLSVKSKQKLDKTKQYKRSSLCDNAILEYNSGRMHRGINDSISCNGNGESSSSQVGRFKRFYHVFIKDELSELVQSVRALKVLTQYYDHGNWVVKAEKRKGPE</sequence>
<keyword evidence="5" id="KW-1185">Reference proteome</keyword>
<dbReference type="GO" id="GO:0005737">
    <property type="term" value="C:cytoplasm"/>
    <property type="evidence" value="ECO:0007669"/>
    <property type="project" value="TreeGrafter"/>
</dbReference>
<feature type="compositionally biased region" description="Acidic residues" evidence="3">
    <location>
        <begin position="232"/>
        <end position="242"/>
    </location>
</feature>
<dbReference type="InterPro" id="IPR013216">
    <property type="entry name" value="Methyltransf_11"/>
</dbReference>
<gene>
    <name evidence="4" type="ORF">PACLA_8A007672</name>
</gene>
<evidence type="ECO:0000256" key="2">
    <source>
        <dbReference type="ARBA" id="ARBA00022679"/>
    </source>
</evidence>
<dbReference type="FunFam" id="3.40.50.150:FF:000195">
    <property type="entry name" value="Methyltransferase domain containing protein"/>
    <property type="match status" value="1"/>
</dbReference>
<evidence type="ECO:0000313" key="5">
    <source>
        <dbReference type="Proteomes" id="UP001152795"/>
    </source>
</evidence>
<dbReference type="OrthoDB" id="271595at2759"/>
<dbReference type="GO" id="GO:0000049">
    <property type="term" value="F:tRNA binding"/>
    <property type="evidence" value="ECO:0007669"/>
    <property type="project" value="TreeGrafter"/>
</dbReference>
<keyword evidence="1 4" id="KW-0489">Methyltransferase</keyword>
<dbReference type="EMBL" id="CACRXK020001667">
    <property type="protein sequence ID" value="CAB3990478.1"/>
    <property type="molecule type" value="Genomic_DNA"/>
</dbReference>
<evidence type="ECO:0000256" key="1">
    <source>
        <dbReference type="ARBA" id="ARBA00022603"/>
    </source>
</evidence>
<comment type="caution">
    <text evidence="4">The sequence shown here is derived from an EMBL/GenBank/DDBJ whole genome shotgun (WGS) entry which is preliminary data.</text>
</comment>
<dbReference type="Gene3D" id="3.40.50.150">
    <property type="entry name" value="Vaccinia Virus protein VP39"/>
    <property type="match status" value="1"/>
</dbReference>
<feature type="region of interest" description="Disordered" evidence="3">
    <location>
        <begin position="204"/>
        <end position="247"/>
    </location>
</feature>
<dbReference type="InterPro" id="IPR029063">
    <property type="entry name" value="SAM-dependent_MTases_sf"/>
</dbReference>
<dbReference type="CDD" id="cd02440">
    <property type="entry name" value="AdoMet_MTases"/>
    <property type="match status" value="1"/>
</dbReference>
<accession>A0A7D9HTY3</accession>
<dbReference type="GO" id="GO:0106335">
    <property type="term" value="F:tRNA (5-carboxymethyluridine(34)-5-O)-methyltransferase activity"/>
    <property type="evidence" value="ECO:0007669"/>
    <property type="project" value="TreeGrafter"/>
</dbReference>
<dbReference type="Pfam" id="PF08241">
    <property type="entry name" value="Methyltransf_11"/>
    <property type="match status" value="1"/>
</dbReference>
<name>A0A7D9HTY3_PARCT</name>
<dbReference type="GO" id="GO:0030488">
    <property type="term" value="P:tRNA methylation"/>
    <property type="evidence" value="ECO:0007669"/>
    <property type="project" value="TreeGrafter"/>
</dbReference>
<dbReference type="GO" id="GO:0005634">
    <property type="term" value="C:nucleus"/>
    <property type="evidence" value="ECO:0007669"/>
    <property type="project" value="TreeGrafter"/>
</dbReference>
<dbReference type="InterPro" id="IPR051422">
    <property type="entry name" value="AlkB_tRNA_MeTrf/Diox"/>
</dbReference>
<proteinExistence type="predicted"/>
<organism evidence="4 5">
    <name type="scientific">Paramuricea clavata</name>
    <name type="common">Red gorgonian</name>
    <name type="synonym">Violescent sea-whip</name>
    <dbReference type="NCBI Taxonomy" id="317549"/>
    <lineage>
        <taxon>Eukaryota</taxon>
        <taxon>Metazoa</taxon>
        <taxon>Cnidaria</taxon>
        <taxon>Anthozoa</taxon>
        <taxon>Octocorallia</taxon>
        <taxon>Malacalcyonacea</taxon>
        <taxon>Plexauridae</taxon>
        <taxon>Paramuricea</taxon>
    </lineage>
</organism>
<keyword evidence="2" id="KW-0808">Transferase</keyword>
<reference evidence="4" key="1">
    <citation type="submission" date="2020-04" db="EMBL/GenBank/DDBJ databases">
        <authorList>
            <person name="Alioto T."/>
            <person name="Alioto T."/>
            <person name="Gomez Garrido J."/>
        </authorList>
    </citation>
    <scope>NUCLEOTIDE SEQUENCE</scope>
    <source>
        <strain evidence="4">A484AB</strain>
    </source>
</reference>
<dbReference type="GO" id="GO:0008757">
    <property type="term" value="F:S-adenosylmethionine-dependent methyltransferase activity"/>
    <property type="evidence" value="ECO:0007669"/>
    <property type="project" value="InterPro"/>
</dbReference>
<dbReference type="SUPFAM" id="SSF53335">
    <property type="entry name" value="S-adenosyl-L-methionine-dependent methyltransferases"/>
    <property type="match status" value="1"/>
</dbReference>
<protein>
    <submittedName>
        <fullName evidence="4">Methyltransferase KIAA1456, partial</fullName>
    </submittedName>
</protein>
<dbReference type="GO" id="GO:0002098">
    <property type="term" value="P:tRNA wobble uridine modification"/>
    <property type="evidence" value="ECO:0007669"/>
    <property type="project" value="TreeGrafter"/>
</dbReference>
<dbReference type="PANTHER" id="PTHR13069">
    <property type="entry name" value="ALKYLATED DNA REPAIR PROTEIN ALKB HOMOLOG 8"/>
    <property type="match status" value="1"/>
</dbReference>
<dbReference type="Proteomes" id="UP001152795">
    <property type="component" value="Unassembled WGS sequence"/>
</dbReference>